<dbReference type="InterPro" id="IPR001412">
    <property type="entry name" value="aa-tRNA-synth_I_CS"/>
</dbReference>
<dbReference type="Pfam" id="PF00133">
    <property type="entry name" value="tRNA-synt_1"/>
    <property type="match status" value="1"/>
</dbReference>
<dbReference type="Gene3D" id="3.40.50.620">
    <property type="entry name" value="HUPs"/>
    <property type="match status" value="1"/>
</dbReference>
<comment type="caution">
    <text evidence="9">The sequence shown here is derived from an EMBL/GenBank/DDBJ whole genome shotgun (WGS) entry which is preliminary data.</text>
</comment>
<dbReference type="InterPro" id="IPR002300">
    <property type="entry name" value="aa-tRNA-synth_Ia"/>
</dbReference>
<reference evidence="9" key="1">
    <citation type="journal article" date="2014" name="Front. Microbiol.">
        <title>High frequency of phylogenetically diverse reductive dehalogenase-homologous genes in deep subseafloor sedimentary metagenomes.</title>
        <authorList>
            <person name="Kawai M."/>
            <person name="Futagami T."/>
            <person name="Toyoda A."/>
            <person name="Takaki Y."/>
            <person name="Nishi S."/>
            <person name="Hori S."/>
            <person name="Arai W."/>
            <person name="Tsubouchi T."/>
            <person name="Morono Y."/>
            <person name="Uchiyama I."/>
            <person name="Ito T."/>
            <person name="Fujiyama A."/>
            <person name="Inagaki F."/>
            <person name="Takami H."/>
        </authorList>
    </citation>
    <scope>NUCLEOTIDE SEQUENCE</scope>
    <source>
        <strain evidence="9">Expedition CK06-06</strain>
    </source>
</reference>
<keyword evidence="3" id="KW-0547">Nucleotide-binding</keyword>
<dbReference type="InterPro" id="IPR014729">
    <property type="entry name" value="Rossmann-like_a/b/a_fold"/>
</dbReference>
<dbReference type="AlphaFoldDB" id="X1RGC4"/>
<feature type="non-terminal residue" evidence="9">
    <location>
        <position position="147"/>
    </location>
</feature>
<organism evidence="9">
    <name type="scientific">marine sediment metagenome</name>
    <dbReference type="NCBI Taxonomy" id="412755"/>
    <lineage>
        <taxon>unclassified sequences</taxon>
        <taxon>metagenomes</taxon>
        <taxon>ecological metagenomes</taxon>
    </lineage>
</organism>
<dbReference type="EC" id="6.1.1.9" evidence="1"/>
<evidence type="ECO:0000256" key="1">
    <source>
        <dbReference type="ARBA" id="ARBA00013169"/>
    </source>
</evidence>
<feature type="domain" description="Aminoacyl-tRNA synthetase class Ia" evidence="8">
    <location>
        <begin position="2"/>
        <end position="147"/>
    </location>
</feature>
<name>X1RGC4_9ZZZZ</name>
<gene>
    <name evidence="9" type="ORF">S12H4_24609</name>
</gene>
<keyword evidence="2" id="KW-0436">Ligase</keyword>
<evidence type="ECO:0000259" key="8">
    <source>
        <dbReference type="Pfam" id="PF00133"/>
    </source>
</evidence>
<sequence length="147" mass="17173">QKWYRFWLKKGYFTPKIEPEKKPFVIIMPPPNVTGELHIGHALTATLEDIMTRWHRMKGEPALWLPGIDHAGIAAQVVVEQLLAKEGLDRHKLGRERFLERMRQWADSCRQTIAEQHQRLGVSCDWNRECFTLDEGPSRAVRTAFVR</sequence>
<accession>X1RGC4</accession>
<dbReference type="GO" id="GO:0006438">
    <property type="term" value="P:valyl-tRNA aminoacylation"/>
    <property type="evidence" value="ECO:0007669"/>
    <property type="project" value="InterPro"/>
</dbReference>
<dbReference type="EMBL" id="BARW01013415">
    <property type="protein sequence ID" value="GAI79668.1"/>
    <property type="molecule type" value="Genomic_DNA"/>
</dbReference>
<dbReference type="GO" id="GO:0005524">
    <property type="term" value="F:ATP binding"/>
    <property type="evidence" value="ECO:0007669"/>
    <property type="project" value="UniProtKB-KW"/>
</dbReference>
<evidence type="ECO:0000256" key="4">
    <source>
        <dbReference type="ARBA" id="ARBA00022840"/>
    </source>
</evidence>
<dbReference type="PANTHER" id="PTHR11946:SF93">
    <property type="entry name" value="VALINE--TRNA LIGASE, CHLOROPLASTIC_MITOCHONDRIAL 2"/>
    <property type="match status" value="1"/>
</dbReference>
<keyword evidence="6" id="KW-0030">Aminoacyl-tRNA synthetase</keyword>
<dbReference type="GO" id="GO:0005829">
    <property type="term" value="C:cytosol"/>
    <property type="evidence" value="ECO:0007669"/>
    <property type="project" value="TreeGrafter"/>
</dbReference>
<dbReference type="PROSITE" id="PS00178">
    <property type="entry name" value="AA_TRNA_LIGASE_I"/>
    <property type="match status" value="1"/>
</dbReference>
<dbReference type="GO" id="GO:0004832">
    <property type="term" value="F:valine-tRNA ligase activity"/>
    <property type="evidence" value="ECO:0007669"/>
    <property type="project" value="UniProtKB-EC"/>
</dbReference>
<evidence type="ECO:0000256" key="5">
    <source>
        <dbReference type="ARBA" id="ARBA00022917"/>
    </source>
</evidence>
<feature type="non-terminal residue" evidence="9">
    <location>
        <position position="1"/>
    </location>
</feature>
<dbReference type="SUPFAM" id="SSF52374">
    <property type="entry name" value="Nucleotidylyl transferase"/>
    <property type="match status" value="1"/>
</dbReference>
<dbReference type="InterPro" id="IPR002303">
    <property type="entry name" value="Valyl-tRNA_ligase"/>
</dbReference>
<evidence type="ECO:0000256" key="3">
    <source>
        <dbReference type="ARBA" id="ARBA00022741"/>
    </source>
</evidence>
<protein>
    <recommendedName>
        <fullName evidence="1">valine--tRNA ligase</fullName>
        <ecNumber evidence="1">6.1.1.9</ecNumber>
    </recommendedName>
    <alternativeName>
        <fullName evidence="7">Valyl-tRNA synthetase</fullName>
    </alternativeName>
</protein>
<keyword evidence="5" id="KW-0648">Protein biosynthesis</keyword>
<keyword evidence="4" id="KW-0067">ATP-binding</keyword>
<dbReference type="PANTHER" id="PTHR11946">
    <property type="entry name" value="VALYL-TRNA SYNTHETASES"/>
    <property type="match status" value="1"/>
</dbReference>
<evidence type="ECO:0000256" key="6">
    <source>
        <dbReference type="ARBA" id="ARBA00023146"/>
    </source>
</evidence>
<proteinExistence type="predicted"/>
<evidence type="ECO:0000313" key="9">
    <source>
        <dbReference type="EMBL" id="GAI79668.1"/>
    </source>
</evidence>
<evidence type="ECO:0000256" key="2">
    <source>
        <dbReference type="ARBA" id="ARBA00022598"/>
    </source>
</evidence>
<evidence type="ECO:0000256" key="7">
    <source>
        <dbReference type="ARBA" id="ARBA00029936"/>
    </source>
</evidence>